<dbReference type="PANTHER" id="PTHR37166:SF1">
    <property type="entry name" value="PROTEIN FLAG"/>
    <property type="match status" value="1"/>
</dbReference>
<dbReference type="Proteomes" id="UP000030403">
    <property type="component" value="Unassembled WGS sequence"/>
</dbReference>
<dbReference type="InterPro" id="IPR035924">
    <property type="entry name" value="FlaG-like_sf"/>
</dbReference>
<dbReference type="STRING" id="1385511.GCA_000425225_01861"/>
<evidence type="ECO:0008006" key="3">
    <source>
        <dbReference type="Google" id="ProtNLM"/>
    </source>
</evidence>
<protein>
    <recommendedName>
        <fullName evidence="3">Flagellar protein FlaG</fullName>
    </recommendedName>
</protein>
<dbReference type="NCBIfam" id="NF005834">
    <property type="entry name" value="PRK07738.1"/>
    <property type="match status" value="1"/>
</dbReference>
<evidence type="ECO:0000313" key="1">
    <source>
        <dbReference type="EMBL" id="KGX86803.1"/>
    </source>
</evidence>
<proteinExistence type="predicted"/>
<keyword evidence="2" id="KW-1185">Reference proteome</keyword>
<gene>
    <name evidence="1" type="ORF">N783_11575</name>
</gene>
<evidence type="ECO:0000313" key="2">
    <source>
        <dbReference type="Proteomes" id="UP000030403"/>
    </source>
</evidence>
<comment type="caution">
    <text evidence="1">The sequence shown here is derived from an EMBL/GenBank/DDBJ whole genome shotgun (WGS) entry which is preliminary data.</text>
</comment>
<sequence>MDVGKILSGSQLLQRAERIENTTSYAEKGSEQQNLEASSEEVALATKEIDKDEAKKIVESMNEFLGPTRTELKFQFHDKLDEYYVSVINPETDEVIKEIPPKKLLDIYASMAEFMGFIVDEKV</sequence>
<reference evidence="1 2" key="1">
    <citation type="submission" date="2013-08" db="EMBL/GenBank/DDBJ databases">
        <authorList>
            <person name="Huang J."/>
            <person name="Wang G."/>
        </authorList>
    </citation>
    <scope>NUCLEOTIDE SEQUENCE [LARGE SCALE GENOMIC DNA]</scope>
    <source>
        <strain evidence="1 2">BH030004</strain>
    </source>
</reference>
<dbReference type="SUPFAM" id="SSF160214">
    <property type="entry name" value="FlaG-like"/>
    <property type="match status" value="1"/>
</dbReference>
<accession>A0A0A5G6K5</accession>
<dbReference type="eggNOG" id="COG1334">
    <property type="taxonomic scope" value="Bacteria"/>
</dbReference>
<dbReference type="OrthoDB" id="9799867at2"/>
<dbReference type="AlphaFoldDB" id="A0A0A5G6K5"/>
<dbReference type="Pfam" id="PF03646">
    <property type="entry name" value="FlaG"/>
    <property type="match status" value="1"/>
</dbReference>
<name>A0A0A5G6K5_9BACI</name>
<dbReference type="RefSeq" id="WP_027445886.1">
    <property type="nucleotide sequence ID" value="NZ_AULJ01000018.1"/>
</dbReference>
<dbReference type="InterPro" id="IPR005186">
    <property type="entry name" value="FlaG"/>
</dbReference>
<organism evidence="1 2">
    <name type="scientific">Pontibacillus marinus BH030004 = DSM 16465</name>
    <dbReference type="NCBI Taxonomy" id="1385511"/>
    <lineage>
        <taxon>Bacteria</taxon>
        <taxon>Bacillati</taxon>
        <taxon>Bacillota</taxon>
        <taxon>Bacilli</taxon>
        <taxon>Bacillales</taxon>
        <taxon>Bacillaceae</taxon>
        <taxon>Pontibacillus</taxon>
    </lineage>
</organism>
<dbReference type="Gene3D" id="3.30.160.170">
    <property type="entry name" value="FlaG-like"/>
    <property type="match status" value="1"/>
</dbReference>
<dbReference type="EMBL" id="AVPF01000028">
    <property type="protein sequence ID" value="KGX86803.1"/>
    <property type="molecule type" value="Genomic_DNA"/>
</dbReference>
<dbReference type="PANTHER" id="PTHR37166">
    <property type="entry name" value="PROTEIN FLAG"/>
    <property type="match status" value="1"/>
</dbReference>